<name>A0A919K8T4_9ACTN</name>
<reference evidence="1" key="1">
    <citation type="submission" date="2021-01" db="EMBL/GenBank/DDBJ databases">
        <title>Whole genome shotgun sequence of Actinoplanes rishiriensis NBRC 108556.</title>
        <authorList>
            <person name="Komaki H."/>
            <person name="Tamura T."/>
        </authorList>
    </citation>
    <scope>NUCLEOTIDE SEQUENCE</scope>
    <source>
        <strain evidence="1">NBRC 108556</strain>
    </source>
</reference>
<evidence type="ECO:0000313" key="2">
    <source>
        <dbReference type="Proteomes" id="UP000636960"/>
    </source>
</evidence>
<dbReference type="Proteomes" id="UP000636960">
    <property type="component" value="Unassembled WGS sequence"/>
</dbReference>
<accession>A0A919K8T4</accession>
<comment type="caution">
    <text evidence="1">The sequence shown here is derived from an EMBL/GenBank/DDBJ whole genome shotgun (WGS) entry which is preliminary data.</text>
</comment>
<keyword evidence="2" id="KW-1185">Reference proteome</keyword>
<sequence length="223" mass="24668">MEALAWRAAGWRVESVDQSHGIVVFVPSTESGPKHNARAAPTVRPSTYIDAVTVGRGGRVVLRLFVECAAASGVAPGSQEFSGRDADATGGGQARGVDAMLDPVHRPWLDADPWRWMDQDTPADPTVYVPCTVHLTLSNEPDPVSGQVMSCTLREWKFRTNPVLRSPRPEQIVAGRIEVRPVPDDWFALRARYPWTYRPWRAYEARTHVQVRGADEMAVGLRG</sequence>
<dbReference type="EMBL" id="BOMV01000121">
    <property type="protein sequence ID" value="GIF02134.1"/>
    <property type="molecule type" value="Genomic_DNA"/>
</dbReference>
<protein>
    <submittedName>
        <fullName evidence="1">Uncharacterized protein</fullName>
    </submittedName>
</protein>
<organism evidence="1 2">
    <name type="scientific">Paractinoplanes rishiriensis</name>
    <dbReference type="NCBI Taxonomy" id="1050105"/>
    <lineage>
        <taxon>Bacteria</taxon>
        <taxon>Bacillati</taxon>
        <taxon>Actinomycetota</taxon>
        <taxon>Actinomycetes</taxon>
        <taxon>Micromonosporales</taxon>
        <taxon>Micromonosporaceae</taxon>
        <taxon>Paractinoplanes</taxon>
    </lineage>
</organism>
<evidence type="ECO:0000313" key="1">
    <source>
        <dbReference type="EMBL" id="GIF02134.1"/>
    </source>
</evidence>
<dbReference type="AlphaFoldDB" id="A0A919K8T4"/>
<gene>
    <name evidence="1" type="ORF">Ari01nite_95980</name>
</gene>
<proteinExistence type="predicted"/>